<dbReference type="Proteomes" id="UP001482620">
    <property type="component" value="Unassembled WGS sequence"/>
</dbReference>
<gene>
    <name evidence="1" type="ORF">ILYODFUR_015383</name>
</gene>
<dbReference type="EMBL" id="JAHRIQ010047689">
    <property type="protein sequence ID" value="MEQ2236701.1"/>
    <property type="molecule type" value="Genomic_DNA"/>
</dbReference>
<dbReference type="PANTHER" id="PTHR34488:SF1">
    <property type="entry name" value="SI:CH211-245H14.1-RELATED"/>
    <property type="match status" value="1"/>
</dbReference>
<reference evidence="1 2" key="1">
    <citation type="submission" date="2021-06" db="EMBL/GenBank/DDBJ databases">
        <authorList>
            <person name="Palmer J.M."/>
        </authorList>
    </citation>
    <scope>NUCLEOTIDE SEQUENCE [LARGE SCALE GENOMIC DNA]</scope>
    <source>
        <strain evidence="2">if_2019</strain>
        <tissue evidence="1">Muscle</tissue>
    </source>
</reference>
<comment type="caution">
    <text evidence="1">The sequence shown here is derived from an EMBL/GenBank/DDBJ whole genome shotgun (WGS) entry which is preliminary data.</text>
</comment>
<organism evidence="1 2">
    <name type="scientific">Ilyodon furcidens</name>
    <name type="common">goldbreast splitfin</name>
    <dbReference type="NCBI Taxonomy" id="33524"/>
    <lineage>
        <taxon>Eukaryota</taxon>
        <taxon>Metazoa</taxon>
        <taxon>Chordata</taxon>
        <taxon>Craniata</taxon>
        <taxon>Vertebrata</taxon>
        <taxon>Euteleostomi</taxon>
        <taxon>Actinopterygii</taxon>
        <taxon>Neopterygii</taxon>
        <taxon>Teleostei</taxon>
        <taxon>Neoteleostei</taxon>
        <taxon>Acanthomorphata</taxon>
        <taxon>Ovalentaria</taxon>
        <taxon>Atherinomorphae</taxon>
        <taxon>Cyprinodontiformes</taxon>
        <taxon>Goodeidae</taxon>
        <taxon>Ilyodon</taxon>
    </lineage>
</organism>
<proteinExistence type="predicted"/>
<dbReference type="PANTHER" id="PTHR34488">
    <property type="entry name" value="SI:CH211-245H14.1-RELATED"/>
    <property type="match status" value="1"/>
</dbReference>
<name>A0ABV0TV40_9TELE</name>
<evidence type="ECO:0000313" key="2">
    <source>
        <dbReference type="Proteomes" id="UP001482620"/>
    </source>
</evidence>
<accession>A0ABV0TV40</accession>
<evidence type="ECO:0000313" key="1">
    <source>
        <dbReference type="EMBL" id="MEQ2236701.1"/>
    </source>
</evidence>
<protein>
    <submittedName>
        <fullName evidence="1">Uncharacterized protein</fullName>
    </submittedName>
</protein>
<sequence>MESSENLNLSSFLFPLFPRFPHMVVKVSCVLTGETFGADVEIMEKVKNNKRPRLHVVEAPPEGSNFMIVFCPISFCVGSDVESAMKDDRVLSSDTPVILVLMHHTRDVDYSAEGTKWSEVYKNVVLDVRVLFHETKPGLLKCKQNDEAIKAIQQVLCSYKERLF</sequence>
<keyword evidence="2" id="KW-1185">Reference proteome</keyword>